<dbReference type="EMBL" id="JAFHAP010000014">
    <property type="protein sequence ID" value="MBN2910623.1"/>
    <property type="molecule type" value="Genomic_DNA"/>
</dbReference>
<organism evidence="4 5">
    <name type="scientific">Polycladomyces zharkentensis</name>
    <dbReference type="NCBI Taxonomy" id="2807616"/>
    <lineage>
        <taxon>Bacteria</taxon>
        <taxon>Bacillati</taxon>
        <taxon>Bacillota</taxon>
        <taxon>Bacilli</taxon>
        <taxon>Bacillales</taxon>
        <taxon>Thermoactinomycetaceae</taxon>
        <taxon>Polycladomyces</taxon>
    </lineage>
</organism>
<dbReference type="SUPFAM" id="SSF52540">
    <property type="entry name" value="P-loop containing nucleoside triphosphate hydrolases"/>
    <property type="match status" value="1"/>
</dbReference>
<dbReference type="Gene3D" id="3.40.50.300">
    <property type="entry name" value="P-loop containing nucleotide triphosphate hydrolases"/>
    <property type="match status" value="1"/>
</dbReference>
<dbReference type="PANTHER" id="PTHR43384:SF6">
    <property type="entry name" value="SEPTUM SITE-DETERMINING PROTEIN MIND HOMOLOG, CHLOROPLASTIC"/>
    <property type="match status" value="1"/>
</dbReference>
<dbReference type="InterPro" id="IPR025669">
    <property type="entry name" value="AAA_dom"/>
</dbReference>
<dbReference type="Pfam" id="PF13614">
    <property type="entry name" value="AAA_31"/>
    <property type="match status" value="1"/>
</dbReference>
<evidence type="ECO:0000256" key="1">
    <source>
        <dbReference type="ARBA" id="ARBA00022741"/>
    </source>
</evidence>
<gene>
    <name evidence="4" type="ORF">JQC72_14055</name>
</gene>
<keyword evidence="5" id="KW-1185">Reference proteome</keyword>
<protein>
    <submittedName>
        <fullName evidence="4">AAA family ATPase</fullName>
    </submittedName>
</protein>
<name>A0ABS2WM47_9BACL</name>
<dbReference type="Gene3D" id="3.40.50.2300">
    <property type="match status" value="1"/>
</dbReference>
<dbReference type="InterPro" id="IPR011006">
    <property type="entry name" value="CheY-like_superfamily"/>
</dbReference>
<dbReference type="InterPro" id="IPR050625">
    <property type="entry name" value="ParA/MinD_ATPase"/>
</dbReference>
<reference evidence="4" key="1">
    <citation type="journal article" date="2024" name="Int. J. Syst. Evol. Microbiol.">
        <title>Polycladomyces zharkentensis sp. nov., a novel thermophilic cellulose- and starch-degrading member of the Bacillota from a geothermal aquifer in Kazakhstan.</title>
        <authorList>
            <person name="Mashzhan A."/>
            <person name="Kistaubayeva A."/>
            <person name="Javier-Lopez R."/>
            <person name="Bissenova U."/>
            <person name="Bissenbay A."/>
            <person name="Birkeland N.K."/>
        </authorList>
    </citation>
    <scope>NUCLEOTIDE SEQUENCE</scope>
    <source>
        <strain evidence="4">ZKZ2T</strain>
    </source>
</reference>
<evidence type="ECO:0000313" key="4">
    <source>
        <dbReference type="EMBL" id="MBN2910623.1"/>
    </source>
</evidence>
<dbReference type="RefSeq" id="WP_205496713.1">
    <property type="nucleotide sequence ID" value="NZ_JAFHAP010000014.1"/>
</dbReference>
<accession>A0ABS2WM47</accession>
<sequence length="391" mass="43954">MAVDAKLLVVTEDHTQAEDIRNRVGQTFPQFLHILPKEVRREISRLQPDLVVLHETKDGMGLQLLPYIAREVPDALVVFLTERRDPIRTRDANRSGAFDILFLPDEITALEDVLNRAVKVLQEKNVKRDTATAFTWGRGNVITFYSGKGGSGRSLIAATLAQTLQLDSTAGVLLVDLNLQYGGLETYMNVTSDRSLYDLTPVLNELNDNHIRSVTVVEPNSQVELLASPADAEIAEQITEEHVERVLRAARLYYDYILVDLPTEMTTLSYTALEEADHLFYVLTPDAPAMRTLGRVLDLFDKIGVDPTDRFELILNRISRDSEISAKDVREHFPYPVIGELHEDAKKIQQFINRGKPIRKSRKERGLPVFARDVQKLAGVLLGKNADKSAS</sequence>
<feature type="domain" description="AAA" evidence="3">
    <location>
        <begin position="140"/>
        <end position="303"/>
    </location>
</feature>
<keyword evidence="1" id="KW-0547">Nucleotide-binding</keyword>
<dbReference type="SUPFAM" id="SSF52172">
    <property type="entry name" value="CheY-like"/>
    <property type="match status" value="1"/>
</dbReference>
<comment type="caution">
    <text evidence="4">The sequence shown here is derived from an EMBL/GenBank/DDBJ whole genome shotgun (WGS) entry which is preliminary data.</text>
</comment>
<dbReference type="InterPro" id="IPR027417">
    <property type="entry name" value="P-loop_NTPase"/>
</dbReference>
<proteinExistence type="predicted"/>
<evidence type="ECO:0000259" key="3">
    <source>
        <dbReference type="Pfam" id="PF13614"/>
    </source>
</evidence>
<dbReference type="PANTHER" id="PTHR43384">
    <property type="entry name" value="SEPTUM SITE-DETERMINING PROTEIN MIND HOMOLOG, CHLOROPLASTIC-RELATED"/>
    <property type="match status" value="1"/>
</dbReference>
<evidence type="ECO:0000313" key="5">
    <source>
        <dbReference type="Proteomes" id="UP001177120"/>
    </source>
</evidence>
<dbReference type="Proteomes" id="UP001177120">
    <property type="component" value="Unassembled WGS sequence"/>
</dbReference>
<evidence type="ECO:0000256" key="2">
    <source>
        <dbReference type="ARBA" id="ARBA00022840"/>
    </source>
</evidence>
<keyword evidence="2" id="KW-0067">ATP-binding</keyword>